<feature type="compositionally biased region" description="Polar residues" evidence="11">
    <location>
        <begin position="707"/>
        <end position="726"/>
    </location>
</feature>
<accession>A0A7M5TQI8</accession>
<evidence type="ECO:0000256" key="7">
    <source>
        <dbReference type="ARBA" id="ARBA00023212"/>
    </source>
</evidence>
<keyword evidence="4 8" id="KW-0547">Nucleotide-binding</keyword>
<dbReference type="SUPFAM" id="SSF52540">
    <property type="entry name" value="P-loop containing nucleoside triphosphate hydrolases"/>
    <property type="match status" value="1"/>
</dbReference>
<evidence type="ECO:0000256" key="11">
    <source>
        <dbReference type="SAM" id="MobiDB-lite"/>
    </source>
</evidence>
<keyword evidence="6 10" id="KW-0175">Coiled coil</keyword>
<evidence type="ECO:0000256" key="5">
    <source>
        <dbReference type="ARBA" id="ARBA00022840"/>
    </source>
</evidence>
<organism evidence="13 14">
    <name type="scientific">Clytia hemisphaerica</name>
    <dbReference type="NCBI Taxonomy" id="252671"/>
    <lineage>
        <taxon>Eukaryota</taxon>
        <taxon>Metazoa</taxon>
        <taxon>Cnidaria</taxon>
        <taxon>Hydrozoa</taxon>
        <taxon>Hydroidolina</taxon>
        <taxon>Leptothecata</taxon>
        <taxon>Obeliida</taxon>
        <taxon>Clytiidae</taxon>
        <taxon>Clytia</taxon>
    </lineage>
</organism>
<evidence type="ECO:0000256" key="2">
    <source>
        <dbReference type="ARBA" id="ARBA00022553"/>
    </source>
</evidence>
<dbReference type="PANTHER" id="PTHR47968:SF62">
    <property type="entry name" value="KINESIN FAMILY MEMBER 5A"/>
    <property type="match status" value="1"/>
</dbReference>
<reference evidence="13" key="1">
    <citation type="submission" date="2021-01" db="UniProtKB">
        <authorList>
            <consortium name="EnsemblMetazoa"/>
        </authorList>
    </citation>
    <scope>IDENTIFICATION</scope>
</reference>
<dbReference type="InterPro" id="IPR027640">
    <property type="entry name" value="Kinesin-like_fam"/>
</dbReference>
<evidence type="ECO:0000256" key="1">
    <source>
        <dbReference type="ARBA" id="ARBA00004245"/>
    </source>
</evidence>
<comment type="subcellular location">
    <subcellularLocation>
        <location evidence="1">Cytoplasm</location>
        <location evidence="1">Cytoskeleton</location>
    </subcellularLocation>
</comment>
<dbReference type="PROSITE" id="PS50067">
    <property type="entry name" value="KINESIN_MOTOR_2"/>
    <property type="match status" value="1"/>
</dbReference>
<dbReference type="InterPro" id="IPR001752">
    <property type="entry name" value="Kinesin_motor_dom"/>
</dbReference>
<feature type="region of interest" description="Disordered" evidence="11">
    <location>
        <begin position="532"/>
        <end position="564"/>
    </location>
</feature>
<feature type="region of interest" description="Disordered" evidence="11">
    <location>
        <begin position="765"/>
        <end position="794"/>
    </location>
</feature>
<dbReference type="Pfam" id="PF00225">
    <property type="entry name" value="Kinesin"/>
    <property type="match status" value="1"/>
</dbReference>
<dbReference type="InterPro" id="IPR056524">
    <property type="entry name" value="KIF6/9_C"/>
</dbReference>
<dbReference type="EnsemblMetazoa" id="CLYHEMT000355.1">
    <property type="protein sequence ID" value="CLYHEMP000355.1"/>
    <property type="gene ID" value="CLYHEMG000355"/>
</dbReference>
<dbReference type="AlphaFoldDB" id="A0A7M5TQI8"/>
<keyword evidence="8 9" id="KW-0505">Motor protein</keyword>
<evidence type="ECO:0000313" key="14">
    <source>
        <dbReference type="Proteomes" id="UP000594262"/>
    </source>
</evidence>
<keyword evidence="3 9" id="KW-0493">Microtubule</keyword>
<evidence type="ECO:0000256" key="8">
    <source>
        <dbReference type="PROSITE-ProRule" id="PRU00283"/>
    </source>
</evidence>
<evidence type="ECO:0000259" key="12">
    <source>
        <dbReference type="PROSITE" id="PS50067"/>
    </source>
</evidence>
<dbReference type="GO" id="GO:0008017">
    <property type="term" value="F:microtubule binding"/>
    <property type="evidence" value="ECO:0007669"/>
    <property type="project" value="InterPro"/>
</dbReference>
<keyword evidence="14" id="KW-1185">Reference proteome</keyword>
<keyword evidence="2" id="KW-0597">Phosphoprotein</keyword>
<dbReference type="InterPro" id="IPR019821">
    <property type="entry name" value="Kinesin_motor_CS"/>
</dbReference>
<sequence length="794" mass="90638">MQNSQQRHVQVFVRIKPTDKYAVKNIELSSDNKSLTIHAQEDNTTKCMNHQIADWQYSVDGILHNASQEEVYKKCTANQVTLALNGYNSTIFSYGQTGAGKTFTMTGTTNNFQQRGIIPRAINQLFSEIKEKYENDITVRVSYLEIYNEQMFDLLSTMYGGGKEANLSFAEDNDGVTYVKGLACYVAKTEEEALNYLFEGESNRIISRHQLNHLSSRSHCIFTLHIESHSKTQSQTNYIRAKFNFVDLAGSERLGKTMSKGHTQKEATYINKSLTFLEQTIISLQDKSRKHVPYRQSKLTHFLKDSLGGKCYTTMIGNIWGEAEQLEETLSTLRFATRVMNIPSQPAVNSYQDPVKLCQKYEKEITHLRKELAMYDTLTNRNQVNYEPLSDVQVQDIRHQVRKYLDNDISEIEVLNLRQIQETFVQFKYFLDNMEKEGEKRLKEKYVVMGEKSVESNDAVVDNVLIPAVERHGLVGENDGTTFSVGRVMNGAKQAHASPAVAARKRNKKGKESTLDQERKCSANTGVSITASYNANETTKTSAEEPSSTSVNVDKQSDGTPPSREEGFIMFKSDQGSSLNKIFLENKEILHEKKCSAKHLTEQINQTKRDIDDTKAQLETAHQSKEYLKEKTSEGEIIMDENEFDLLRTLKTSKNIYRENYEQLQKVRADIVYCEDLVKQCRRKLLTEFEQWYSESFPTKDQKEGAANNNTTAESAKNSPTKNTFQRFEDDGEKFDKIQKQALMKDPESIAFYNARLQTERRKLYGGSAQPTQRPGSVTSSLRNAPPKTMMIHS</sequence>
<dbReference type="PANTHER" id="PTHR47968">
    <property type="entry name" value="CENTROMERE PROTEIN E"/>
    <property type="match status" value="1"/>
</dbReference>
<keyword evidence="7" id="KW-0963">Cytoplasm</keyword>
<feature type="binding site" evidence="8">
    <location>
        <begin position="95"/>
        <end position="102"/>
    </location>
    <ligand>
        <name>ATP</name>
        <dbReference type="ChEBI" id="CHEBI:30616"/>
    </ligand>
</feature>
<feature type="domain" description="Kinesin motor" evidence="12">
    <location>
        <begin position="8"/>
        <end position="342"/>
    </location>
</feature>
<dbReference type="RefSeq" id="XP_066919293.1">
    <property type="nucleotide sequence ID" value="XM_067063192.1"/>
</dbReference>
<feature type="compositionally biased region" description="Polar residues" evidence="11">
    <location>
        <begin position="532"/>
        <end position="560"/>
    </location>
</feature>
<evidence type="ECO:0000256" key="10">
    <source>
        <dbReference type="SAM" id="Coils"/>
    </source>
</evidence>
<feature type="coiled-coil region" evidence="10">
    <location>
        <begin position="597"/>
        <end position="667"/>
    </location>
</feature>
<proteinExistence type="inferred from homology"/>
<evidence type="ECO:0000256" key="3">
    <source>
        <dbReference type="ARBA" id="ARBA00022701"/>
    </source>
</evidence>
<feature type="region of interest" description="Disordered" evidence="11">
    <location>
        <begin position="699"/>
        <end position="731"/>
    </location>
</feature>
<evidence type="ECO:0000256" key="9">
    <source>
        <dbReference type="RuleBase" id="RU000394"/>
    </source>
</evidence>
<dbReference type="GO" id="GO:0005874">
    <property type="term" value="C:microtubule"/>
    <property type="evidence" value="ECO:0007669"/>
    <property type="project" value="UniProtKB-KW"/>
</dbReference>
<evidence type="ECO:0000256" key="6">
    <source>
        <dbReference type="ARBA" id="ARBA00023054"/>
    </source>
</evidence>
<dbReference type="SMART" id="SM00129">
    <property type="entry name" value="KISc"/>
    <property type="match status" value="1"/>
</dbReference>
<evidence type="ECO:0000256" key="4">
    <source>
        <dbReference type="ARBA" id="ARBA00022741"/>
    </source>
</evidence>
<keyword evidence="7" id="KW-0206">Cytoskeleton</keyword>
<dbReference type="PROSITE" id="PS00411">
    <property type="entry name" value="KINESIN_MOTOR_1"/>
    <property type="match status" value="1"/>
</dbReference>
<feature type="compositionally biased region" description="Polar residues" evidence="11">
    <location>
        <begin position="769"/>
        <end position="783"/>
    </location>
</feature>
<dbReference type="GO" id="GO:0003777">
    <property type="term" value="F:microtubule motor activity"/>
    <property type="evidence" value="ECO:0007669"/>
    <property type="project" value="InterPro"/>
</dbReference>
<dbReference type="GO" id="GO:0005524">
    <property type="term" value="F:ATP binding"/>
    <property type="evidence" value="ECO:0007669"/>
    <property type="project" value="UniProtKB-UniRule"/>
</dbReference>
<dbReference type="Gene3D" id="3.40.850.10">
    <property type="entry name" value="Kinesin motor domain"/>
    <property type="match status" value="1"/>
</dbReference>
<dbReference type="Pfam" id="PF23735">
    <property type="entry name" value="KIF9"/>
    <property type="match status" value="1"/>
</dbReference>
<feature type="region of interest" description="Disordered" evidence="11">
    <location>
        <begin position="494"/>
        <end position="518"/>
    </location>
</feature>
<dbReference type="GO" id="GO:0007018">
    <property type="term" value="P:microtubule-based movement"/>
    <property type="evidence" value="ECO:0007669"/>
    <property type="project" value="InterPro"/>
</dbReference>
<keyword evidence="5 8" id="KW-0067">ATP-binding</keyword>
<dbReference type="OrthoDB" id="3176171at2759"/>
<protein>
    <recommendedName>
        <fullName evidence="9">Kinesin-like protein</fullName>
    </recommendedName>
</protein>
<name>A0A7M5TQI8_9CNID</name>
<dbReference type="InterPro" id="IPR036961">
    <property type="entry name" value="Kinesin_motor_dom_sf"/>
</dbReference>
<dbReference type="Proteomes" id="UP000594262">
    <property type="component" value="Unplaced"/>
</dbReference>
<dbReference type="PRINTS" id="PR00380">
    <property type="entry name" value="KINESINHEAVY"/>
</dbReference>
<comment type="similarity">
    <text evidence="8 9">Belongs to the TRAFAC class myosin-kinesin ATPase superfamily. Kinesin family.</text>
</comment>
<dbReference type="InterPro" id="IPR027417">
    <property type="entry name" value="P-loop_NTPase"/>
</dbReference>
<dbReference type="GeneID" id="136806596"/>
<evidence type="ECO:0000313" key="13">
    <source>
        <dbReference type="EnsemblMetazoa" id="CLYHEMP000355.1"/>
    </source>
</evidence>